<evidence type="ECO:0000256" key="4">
    <source>
        <dbReference type="ARBA" id="ARBA00022741"/>
    </source>
</evidence>
<dbReference type="SUPFAM" id="SSF90123">
    <property type="entry name" value="ABC transporter transmembrane region"/>
    <property type="match status" value="1"/>
</dbReference>
<proteinExistence type="predicted"/>
<feature type="transmembrane region" description="Helical" evidence="8">
    <location>
        <begin position="78"/>
        <end position="103"/>
    </location>
</feature>
<dbReference type="Proteomes" id="UP001321804">
    <property type="component" value="Chromosome"/>
</dbReference>
<dbReference type="FunFam" id="3.40.50.300:FF:000287">
    <property type="entry name" value="Multidrug ABC transporter ATP-binding protein"/>
    <property type="match status" value="1"/>
</dbReference>
<dbReference type="GO" id="GO:0005886">
    <property type="term" value="C:plasma membrane"/>
    <property type="evidence" value="ECO:0007669"/>
    <property type="project" value="UniProtKB-SubCell"/>
</dbReference>
<dbReference type="InterPro" id="IPR017871">
    <property type="entry name" value="ABC_transporter-like_CS"/>
</dbReference>
<dbReference type="InterPro" id="IPR003439">
    <property type="entry name" value="ABC_transporter-like_ATP-bd"/>
</dbReference>
<dbReference type="InterPro" id="IPR003593">
    <property type="entry name" value="AAA+_ATPase"/>
</dbReference>
<dbReference type="Gene3D" id="3.40.50.300">
    <property type="entry name" value="P-loop containing nucleotide triphosphate hydrolases"/>
    <property type="match status" value="1"/>
</dbReference>
<sequence>MGKVKNKKTILAKSHNPLKTLVRLLRYMLYKNHLRVAIVLVMILISAYANVQGALFLQTVIDKYISPLVKQDNPSFSGLLSAIIMMAGVYLAGIAAGLVYNLLMVKISEGTQQKIRNQMFENLEKLPVRYFDTKSHGDIMSHFTNDTDTLRQMISQSIPNLVLSIIIFITTFVAMLSISLLLTLFVVITLLLMFMVTKKITSKSGQYFSEQQKDIGEVNGFIEEMIHGQKVIKVFNHEESAISDFDQINDQLQKSSTEANVLANTLMPVMFNSLNIQYVLLAIIGGMFSLYGFSAITVGMIAAFLQLSRTLGQPVSQIAQQTNFIVMALAGAERIFDLMDEKPESDDGFVTQVNVSEKDGKLIEVNEANDNWAWKYPHHDGKVTYTKLTGDIKFENVNFGYNPDHIVLHNINLYAKPGQKIALVGATGAGKTTITNLLNRFYDIQDGKILYDGIDIKKIKKDSLRHSLGIVLQDTNLFTGTVEDNIRFGKLDATKEEVVSAAKLSNADLFIEHLPEKYDTILSNNAEGLSQGQRQLLAIARAAVADPPVMILDEATSSIDTRTEQIVQEGMDHLMQGRTVFVIAHRLSTIQNSDVILVMDHGRIIERGDHDSLLAEHGTYYQLYTGKVELE</sequence>
<reference evidence="11 12" key="1">
    <citation type="journal article" date="2023" name="Microbiol. Spectr.">
        <title>Symbiosis of Carpenter Bees with Uncharacterized Lactic Acid Bacteria Showing NAD Auxotrophy.</title>
        <authorList>
            <person name="Kawasaki S."/>
            <person name="Ozawa K."/>
            <person name="Mori T."/>
            <person name="Yamamoto A."/>
            <person name="Ito M."/>
            <person name="Ohkuma M."/>
            <person name="Sakamoto M."/>
            <person name="Matsutani M."/>
        </authorList>
    </citation>
    <scope>NUCLEOTIDE SEQUENCE [LARGE SCALE GENOMIC DNA]</scope>
    <source>
        <strain evidence="11 12">KimC2</strain>
    </source>
</reference>
<feature type="transmembrane region" description="Helical" evidence="8">
    <location>
        <begin position="276"/>
        <end position="305"/>
    </location>
</feature>
<evidence type="ECO:0000259" key="10">
    <source>
        <dbReference type="PROSITE" id="PS50929"/>
    </source>
</evidence>
<name>A0AAU9CRL0_9LACO</name>
<keyword evidence="12" id="KW-1185">Reference proteome</keyword>
<dbReference type="Pfam" id="PF00005">
    <property type="entry name" value="ABC_tran"/>
    <property type="match status" value="1"/>
</dbReference>
<keyword evidence="3 8" id="KW-0812">Transmembrane</keyword>
<keyword evidence="5" id="KW-0067">ATP-binding</keyword>
<evidence type="ECO:0000256" key="6">
    <source>
        <dbReference type="ARBA" id="ARBA00022989"/>
    </source>
</evidence>
<dbReference type="EMBL" id="AP026801">
    <property type="protein sequence ID" value="BDR56572.1"/>
    <property type="molecule type" value="Genomic_DNA"/>
</dbReference>
<keyword evidence="2" id="KW-0813">Transport</keyword>
<evidence type="ECO:0000256" key="3">
    <source>
        <dbReference type="ARBA" id="ARBA00022692"/>
    </source>
</evidence>
<evidence type="ECO:0000256" key="8">
    <source>
        <dbReference type="SAM" id="Phobius"/>
    </source>
</evidence>
<dbReference type="GO" id="GO:0005524">
    <property type="term" value="F:ATP binding"/>
    <property type="evidence" value="ECO:0007669"/>
    <property type="project" value="UniProtKB-KW"/>
</dbReference>
<keyword evidence="7 8" id="KW-0472">Membrane</keyword>
<evidence type="ECO:0000256" key="2">
    <source>
        <dbReference type="ARBA" id="ARBA00022448"/>
    </source>
</evidence>
<feature type="domain" description="ABC transmembrane type-1" evidence="10">
    <location>
        <begin position="37"/>
        <end position="327"/>
    </location>
</feature>
<dbReference type="PROSITE" id="PS00211">
    <property type="entry name" value="ABC_TRANSPORTER_1"/>
    <property type="match status" value="1"/>
</dbReference>
<feature type="domain" description="ABC transporter" evidence="9">
    <location>
        <begin position="392"/>
        <end position="626"/>
    </location>
</feature>
<evidence type="ECO:0000313" key="11">
    <source>
        <dbReference type="EMBL" id="BDR56572.1"/>
    </source>
</evidence>
<dbReference type="PANTHER" id="PTHR24221">
    <property type="entry name" value="ATP-BINDING CASSETTE SUB-FAMILY B"/>
    <property type="match status" value="1"/>
</dbReference>
<dbReference type="AlphaFoldDB" id="A0AAU9CRL0"/>
<dbReference type="KEGG" id="xak:KIMC2_11340"/>
<dbReference type="GO" id="GO:0140359">
    <property type="term" value="F:ABC-type transporter activity"/>
    <property type="evidence" value="ECO:0007669"/>
    <property type="project" value="InterPro"/>
</dbReference>
<dbReference type="PROSITE" id="PS50929">
    <property type="entry name" value="ABC_TM1F"/>
    <property type="match status" value="1"/>
</dbReference>
<dbReference type="InterPro" id="IPR027417">
    <property type="entry name" value="P-loop_NTPase"/>
</dbReference>
<dbReference type="InterPro" id="IPR036640">
    <property type="entry name" value="ABC1_TM_sf"/>
</dbReference>
<evidence type="ECO:0000256" key="7">
    <source>
        <dbReference type="ARBA" id="ARBA00023136"/>
    </source>
</evidence>
<evidence type="ECO:0000256" key="5">
    <source>
        <dbReference type="ARBA" id="ARBA00022840"/>
    </source>
</evidence>
<comment type="subcellular location">
    <subcellularLocation>
        <location evidence="1">Cell membrane</location>
        <topology evidence="1">Multi-pass membrane protein</topology>
    </subcellularLocation>
</comment>
<dbReference type="PANTHER" id="PTHR24221:SF499">
    <property type="entry name" value="FATTY ACID ABC TRANSPORTER ATP-BINDING_PERMEASE PROTEIN"/>
    <property type="match status" value="1"/>
</dbReference>
<dbReference type="CDD" id="cd18547">
    <property type="entry name" value="ABC_6TM_Tm288_like"/>
    <property type="match status" value="1"/>
</dbReference>
<gene>
    <name evidence="11" type="ORF">KIMC2_11340</name>
</gene>
<dbReference type="GO" id="GO:0016887">
    <property type="term" value="F:ATP hydrolysis activity"/>
    <property type="evidence" value="ECO:0007669"/>
    <property type="project" value="InterPro"/>
</dbReference>
<dbReference type="Gene3D" id="1.20.1560.10">
    <property type="entry name" value="ABC transporter type 1, transmembrane domain"/>
    <property type="match status" value="1"/>
</dbReference>
<dbReference type="InterPro" id="IPR039421">
    <property type="entry name" value="Type_1_exporter"/>
</dbReference>
<dbReference type="SUPFAM" id="SSF52540">
    <property type="entry name" value="P-loop containing nucleoside triphosphate hydrolases"/>
    <property type="match status" value="1"/>
</dbReference>
<evidence type="ECO:0000256" key="1">
    <source>
        <dbReference type="ARBA" id="ARBA00004651"/>
    </source>
</evidence>
<dbReference type="CDD" id="cd03254">
    <property type="entry name" value="ABCC_Glucan_exporter_like"/>
    <property type="match status" value="1"/>
</dbReference>
<protein>
    <submittedName>
        <fullName evidence="11">ABC transporter</fullName>
    </submittedName>
</protein>
<accession>A0AAU9CRL0</accession>
<dbReference type="PROSITE" id="PS50893">
    <property type="entry name" value="ABC_TRANSPORTER_2"/>
    <property type="match status" value="1"/>
</dbReference>
<feature type="transmembrane region" description="Helical" evidence="8">
    <location>
        <begin position="161"/>
        <end position="194"/>
    </location>
</feature>
<organism evidence="11 12">
    <name type="scientific">Xylocopilactobacillus apis</name>
    <dbReference type="NCBI Taxonomy" id="2932183"/>
    <lineage>
        <taxon>Bacteria</taxon>
        <taxon>Bacillati</taxon>
        <taxon>Bacillota</taxon>
        <taxon>Bacilli</taxon>
        <taxon>Lactobacillales</taxon>
        <taxon>Lactobacillaceae</taxon>
        <taxon>Xylocopilactobacillus</taxon>
    </lineage>
</organism>
<keyword evidence="4" id="KW-0547">Nucleotide-binding</keyword>
<evidence type="ECO:0000313" key="12">
    <source>
        <dbReference type="Proteomes" id="UP001321804"/>
    </source>
</evidence>
<feature type="transmembrane region" description="Helical" evidence="8">
    <location>
        <begin position="36"/>
        <end position="58"/>
    </location>
</feature>
<dbReference type="InterPro" id="IPR011527">
    <property type="entry name" value="ABC1_TM_dom"/>
</dbReference>
<dbReference type="SMART" id="SM00382">
    <property type="entry name" value="AAA"/>
    <property type="match status" value="1"/>
</dbReference>
<dbReference type="Pfam" id="PF00664">
    <property type="entry name" value="ABC_membrane"/>
    <property type="match status" value="1"/>
</dbReference>
<evidence type="ECO:0000259" key="9">
    <source>
        <dbReference type="PROSITE" id="PS50893"/>
    </source>
</evidence>
<keyword evidence="6 8" id="KW-1133">Transmembrane helix</keyword>